<dbReference type="EMBL" id="LT934111">
    <property type="protein sequence ID" value="VAH11375.1"/>
    <property type="molecule type" value="Genomic_DNA"/>
</dbReference>
<dbReference type="PRINTS" id="PR00721">
    <property type="entry name" value="STOMATIN"/>
</dbReference>
<dbReference type="AlphaFoldDB" id="A0A9R0QJU5"/>
<protein>
    <recommendedName>
        <fullName evidence="2">Band 7 domain-containing protein</fullName>
    </recommendedName>
</protein>
<evidence type="ECO:0000256" key="1">
    <source>
        <dbReference type="ARBA" id="ARBA00023288"/>
    </source>
</evidence>
<dbReference type="InterPro" id="IPR001107">
    <property type="entry name" value="Band_7"/>
</dbReference>
<gene>
    <name evidence="3" type="ORF">TRITD_1Av1G223900</name>
</gene>
<evidence type="ECO:0000313" key="4">
    <source>
        <dbReference type="Proteomes" id="UP000324705"/>
    </source>
</evidence>
<name>A0A9R0QJU5_TRITD</name>
<dbReference type="GO" id="GO:0005739">
    <property type="term" value="C:mitochondrion"/>
    <property type="evidence" value="ECO:0007669"/>
    <property type="project" value="TreeGrafter"/>
</dbReference>
<dbReference type="InterPro" id="IPR036013">
    <property type="entry name" value="Band_7/SPFH_dom_sf"/>
</dbReference>
<dbReference type="OMA" id="ECIRFEI"/>
<dbReference type="GO" id="GO:0007005">
    <property type="term" value="P:mitochondrion organization"/>
    <property type="evidence" value="ECO:0007669"/>
    <property type="project" value="TreeGrafter"/>
</dbReference>
<organism evidence="3 4">
    <name type="scientific">Triticum turgidum subsp. durum</name>
    <name type="common">Durum wheat</name>
    <name type="synonym">Triticum durum</name>
    <dbReference type="NCBI Taxonomy" id="4567"/>
    <lineage>
        <taxon>Eukaryota</taxon>
        <taxon>Viridiplantae</taxon>
        <taxon>Streptophyta</taxon>
        <taxon>Embryophyta</taxon>
        <taxon>Tracheophyta</taxon>
        <taxon>Spermatophyta</taxon>
        <taxon>Magnoliopsida</taxon>
        <taxon>Liliopsida</taxon>
        <taxon>Poales</taxon>
        <taxon>Poaceae</taxon>
        <taxon>BOP clade</taxon>
        <taxon>Pooideae</taxon>
        <taxon>Triticodae</taxon>
        <taxon>Triticeae</taxon>
        <taxon>Triticinae</taxon>
        <taxon>Triticum</taxon>
    </lineage>
</organism>
<dbReference type="Pfam" id="PF01145">
    <property type="entry name" value="Band_7"/>
    <property type="match status" value="1"/>
</dbReference>
<keyword evidence="4" id="KW-1185">Reference proteome</keyword>
<dbReference type="Gene3D" id="3.30.479.30">
    <property type="entry name" value="Band 7 domain"/>
    <property type="match status" value="1"/>
</dbReference>
<evidence type="ECO:0000259" key="2">
    <source>
        <dbReference type="SMART" id="SM00244"/>
    </source>
</evidence>
<dbReference type="InterPro" id="IPR050710">
    <property type="entry name" value="Band7/mec-2_domain"/>
</dbReference>
<dbReference type="InterPro" id="IPR001972">
    <property type="entry name" value="Stomatin_HflK_fam"/>
</dbReference>
<evidence type="ECO:0000313" key="3">
    <source>
        <dbReference type="EMBL" id="VAH11375.1"/>
    </source>
</evidence>
<dbReference type="PANTHER" id="PTHR43327">
    <property type="entry name" value="STOMATIN-LIKE PROTEIN 2, MITOCHONDRIAL"/>
    <property type="match status" value="1"/>
</dbReference>
<dbReference type="SUPFAM" id="SSF117892">
    <property type="entry name" value="Band 7/SPFH domain"/>
    <property type="match status" value="1"/>
</dbReference>
<reference evidence="3 4" key="1">
    <citation type="submission" date="2017-09" db="EMBL/GenBank/DDBJ databases">
        <authorList>
            <consortium name="International Durum Wheat Genome Sequencing Consortium (IDWGSC)"/>
            <person name="Milanesi L."/>
        </authorList>
    </citation>
    <scope>NUCLEOTIDE SEQUENCE [LARGE SCALE GENOMIC DNA]</scope>
    <source>
        <strain evidence="4">cv. Svevo</strain>
    </source>
</reference>
<dbReference type="PANTHER" id="PTHR43327:SF30">
    <property type="entry name" value="BAND 7 DOMAIN-CONTAINING PROTEIN"/>
    <property type="match status" value="1"/>
</dbReference>
<dbReference type="CDD" id="cd08829">
    <property type="entry name" value="SPFH_paraslipin"/>
    <property type="match status" value="1"/>
</dbReference>
<proteinExistence type="predicted"/>
<dbReference type="Proteomes" id="UP000324705">
    <property type="component" value="Chromosome 1A"/>
</dbReference>
<sequence length="233" mass="25559">MAMSTATRMMRLHARRSSTLCLLRSSRPEPNPALLQVQGLRWYRGATVAADPPSTPANLGVNIVPERKVFVVERLGYYHKTLSSGIHFLVPGVDRIAYVHSLKEEAIPIPGNPAITKDGALIQIGGVLHVKIADPFLASYAVEGDPIDAVTQLAQCVARSELGKVTLDKAFKERDTLNHNIIKSINCISCEWGVKCLKYDIRITPPEGAKKAMEMQLEAESAMMERVNKAKGT</sequence>
<dbReference type="GO" id="GO:0016020">
    <property type="term" value="C:membrane"/>
    <property type="evidence" value="ECO:0007669"/>
    <property type="project" value="InterPro"/>
</dbReference>
<accession>A0A9R0QJU5</accession>
<dbReference type="SMART" id="SM00244">
    <property type="entry name" value="PHB"/>
    <property type="match status" value="1"/>
</dbReference>
<keyword evidence="1" id="KW-0449">Lipoprotein</keyword>
<feature type="domain" description="Band 7" evidence="2">
    <location>
        <begin position="59"/>
        <end position="217"/>
    </location>
</feature>
<dbReference type="Gramene" id="TRITD1Av1G223900.1">
    <property type="protein sequence ID" value="TRITD1Av1G223900.1"/>
    <property type="gene ID" value="TRITD1Av1G223900"/>
</dbReference>